<feature type="transmembrane region" description="Helical" evidence="1">
    <location>
        <begin position="12"/>
        <end position="38"/>
    </location>
</feature>
<protein>
    <submittedName>
        <fullName evidence="2">ABC transporter permease</fullName>
    </submittedName>
</protein>
<dbReference type="GO" id="GO:0005886">
    <property type="term" value="C:plasma membrane"/>
    <property type="evidence" value="ECO:0007669"/>
    <property type="project" value="TreeGrafter"/>
</dbReference>
<dbReference type="InterPro" id="IPR050250">
    <property type="entry name" value="Macrolide_Exporter_MacB"/>
</dbReference>
<sequence length="59" mass="6302">METLSSVSDTMMLMLGGIASISLLVGGIGIMNIMLVSVSERTKEIGIRKGKVPWSVSLY</sequence>
<proteinExistence type="predicted"/>
<keyword evidence="1" id="KW-1133">Transmembrane helix</keyword>
<evidence type="ECO:0000313" key="2">
    <source>
        <dbReference type="EMBL" id="AZV45560.1"/>
    </source>
</evidence>
<accession>A0A3T0KYZ7</accession>
<reference evidence="2 3" key="1">
    <citation type="submission" date="2018-01" db="EMBL/GenBank/DDBJ databases">
        <title>Bacillus asahii Genome sequencing and assembly.</title>
        <authorList>
            <person name="Jiang H."/>
            <person name="Feng Y."/>
            <person name="Zhao F."/>
            <person name="Lin X."/>
        </authorList>
    </citation>
    <scope>NUCLEOTIDE SEQUENCE [LARGE SCALE GENOMIC DNA]</scope>
    <source>
        <strain evidence="2 3">OM18</strain>
    </source>
</reference>
<dbReference type="GO" id="GO:0022857">
    <property type="term" value="F:transmembrane transporter activity"/>
    <property type="evidence" value="ECO:0007669"/>
    <property type="project" value="TreeGrafter"/>
</dbReference>
<dbReference type="PANTHER" id="PTHR30572:SF4">
    <property type="entry name" value="ABC TRANSPORTER PERMEASE YTRF"/>
    <property type="match status" value="1"/>
</dbReference>
<evidence type="ECO:0000313" key="3">
    <source>
        <dbReference type="Proteomes" id="UP000283095"/>
    </source>
</evidence>
<dbReference type="KEGG" id="pasa:BAOM_5003"/>
<organism evidence="2 3">
    <name type="scientific">Peribacillus asahii</name>
    <dbReference type="NCBI Taxonomy" id="228899"/>
    <lineage>
        <taxon>Bacteria</taxon>
        <taxon>Bacillati</taxon>
        <taxon>Bacillota</taxon>
        <taxon>Bacilli</taxon>
        <taxon>Bacillales</taxon>
        <taxon>Bacillaceae</taxon>
        <taxon>Peribacillus</taxon>
    </lineage>
</organism>
<dbReference type="PANTHER" id="PTHR30572">
    <property type="entry name" value="MEMBRANE COMPONENT OF TRANSPORTER-RELATED"/>
    <property type="match status" value="1"/>
</dbReference>
<keyword evidence="1" id="KW-0472">Membrane</keyword>
<dbReference type="EMBL" id="CP026095">
    <property type="protein sequence ID" value="AZV45560.1"/>
    <property type="molecule type" value="Genomic_DNA"/>
</dbReference>
<evidence type="ECO:0000256" key="1">
    <source>
        <dbReference type="SAM" id="Phobius"/>
    </source>
</evidence>
<keyword evidence="1" id="KW-0812">Transmembrane</keyword>
<dbReference type="Proteomes" id="UP000283095">
    <property type="component" value="Chromosome"/>
</dbReference>
<dbReference type="AlphaFoldDB" id="A0A3T0KYZ7"/>
<gene>
    <name evidence="2" type="ORF">BAOM_5003</name>
</gene>
<name>A0A3T0KYZ7_9BACI</name>